<evidence type="ECO:0000313" key="1">
    <source>
        <dbReference type="EMBL" id="KAL3228584.1"/>
    </source>
</evidence>
<organism evidence="1 2">
    <name type="scientific">Nakaseomyces bracarensis</name>
    <dbReference type="NCBI Taxonomy" id="273131"/>
    <lineage>
        <taxon>Eukaryota</taxon>
        <taxon>Fungi</taxon>
        <taxon>Dikarya</taxon>
        <taxon>Ascomycota</taxon>
        <taxon>Saccharomycotina</taxon>
        <taxon>Saccharomycetes</taxon>
        <taxon>Saccharomycetales</taxon>
        <taxon>Saccharomycetaceae</taxon>
        <taxon>Nakaseomyces</taxon>
    </lineage>
</organism>
<reference evidence="1 2" key="1">
    <citation type="submission" date="2024-05" db="EMBL/GenBank/DDBJ databases">
        <title>Long read based assembly of the Candida bracarensis genome reveals expanded adhesin content.</title>
        <authorList>
            <person name="Marcet-Houben M."/>
            <person name="Ksiezopolska E."/>
            <person name="Gabaldon T."/>
        </authorList>
    </citation>
    <scope>NUCLEOTIDE SEQUENCE [LARGE SCALE GENOMIC DNA]</scope>
    <source>
        <strain evidence="1 2">CBM6</strain>
    </source>
</reference>
<proteinExistence type="predicted"/>
<keyword evidence="2" id="KW-1185">Reference proteome</keyword>
<name>A0ABR4NLY8_9SACH</name>
<dbReference type="EMBL" id="JBEVYD010000013">
    <property type="protein sequence ID" value="KAL3228584.1"/>
    <property type="molecule type" value="Genomic_DNA"/>
</dbReference>
<accession>A0ABR4NLY8</accession>
<gene>
    <name evidence="1" type="ORF">RNJ44_02529</name>
</gene>
<evidence type="ECO:0000313" key="2">
    <source>
        <dbReference type="Proteomes" id="UP001623330"/>
    </source>
</evidence>
<protein>
    <submittedName>
        <fullName evidence="1">Uncharacterized protein</fullName>
    </submittedName>
</protein>
<dbReference type="Proteomes" id="UP001623330">
    <property type="component" value="Unassembled WGS sequence"/>
</dbReference>
<comment type="caution">
    <text evidence="1">The sequence shown here is derived from an EMBL/GenBank/DDBJ whole genome shotgun (WGS) entry which is preliminary data.</text>
</comment>
<sequence>MQHHDYYNVYVSPSSTPPGSGTRSIQEVSPEVGSILHKNHICKSFEDDLFFCPRVLLSAQEQARCQEIDSLFTQALPLEMASPSMNYNETAYLRASTPGKFNPYKSQSFNPSEH</sequence>